<accession>A0ABT7XYW9</accession>
<protein>
    <submittedName>
        <fullName evidence="7">LysE family translocator</fullName>
    </submittedName>
</protein>
<gene>
    <name evidence="7" type="ORF">QWJ08_06205</name>
</gene>
<keyword evidence="5 6" id="KW-0472">Membrane</keyword>
<comment type="caution">
    <text evidence="7">The sequence shown here is derived from an EMBL/GenBank/DDBJ whole genome shotgun (WGS) entry which is preliminary data.</text>
</comment>
<keyword evidence="8" id="KW-1185">Reference proteome</keyword>
<evidence type="ECO:0000256" key="6">
    <source>
        <dbReference type="SAM" id="Phobius"/>
    </source>
</evidence>
<evidence type="ECO:0000256" key="5">
    <source>
        <dbReference type="ARBA" id="ARBA00023136"/>
    </source>
</evidence>
<dbReference type="PANTHER" id="PTHR30086">
    <property type="entry name" value="ARGININE EXPORTER PROTEIN ARGO"/>
    <property type="match status" value="1"/>
</dbReference>
<dbReference type="Pfam" id="PF01810">
    <property type="entry name" value="LysE"/>
    <property type="match status" value="1"/>
</dbReference>
<dbReference type="Proteomes" id="UP001169719">
    <property type="component" value="Unassembled WGS sequence"/>
</dbReference>
<evidence type="ECO:0000256" key="2">
    <source>
        <dbReference type="ARBA" id="ARBA00022475"/>
    </source>
</evidence>
<evidence type="ECO:0000313" key="7">
    <source>
        <dbReference type="EMBL" id="MDN2480982.1"/>
    </source>
</evidence>
<evidence type="ECO:0000256" key="3">
    <source>
        <dbReference type="ARBA" id="ARBA00022692"/>
    </source>
</evidence>
<feature type="transmembrane region" description="Helical" evidence="6">
    <location>
        <begin position="44"/>
        <end position="68"/>
    </location>
</feature>
<evidence type="ECO:0000313" key="8">
    <source>
        <dbReference type="Proteomes" id="UP001169719"/>
    </source>
</evidence>
<dbReference type="PANTHER" id="PTHR30086:SF20">
    <property type="entry name" value="ARGININE EXPORTER PROTEIN ARGO-RELATED"/>
    <property type="match status" value="1"/>
</dbReference>
<sequence>MEMGVIYALAIFAFVSTFTPGPNNIMLLTSGANVGFVRTLPHMAGIMCGFSFMVLVVGIGLGSVFELYPQLQQGLKWACLAYLLLLTYKIVTSKRELKATDYEPMSFIGACLFQWVNPKGWTMALTSITVYNTTSDVTGVIIISAVFAMANIPSGTLWTLMGREIGRLLNTPKRLRVFNWSMGALLLGSTLPML</sequence>
<keyword evidence="3 6" id="KW-0812">Transmembrane</keyword>
<dbReference type="RefSeq" id="WP_289961127.1">
    <property type="nucleotide sequence ID" value="NZ_JAUEOZ010000001.1"/>
</dbReference>
<feature type="transmembrane region" description="Helical" evidence="6">
    <location>
        <begin position="137"/>
        <end position="157"/>
    </location>
</feature>
<dbReference type="EMBL" id="JAUEOZ010000001">
    <property type="protein sequence ID" value="MDN2480982.1"/>
    <property type="molecule type" value="Genomic_DNA"/>
</dbReference>
<keyword evidence="4 6" id="KW-1133">Transmembrane helix</keyword>
<comment type="subcellular location">
    <subcellularLocation>
        <location evidence="1">Cell membrane</location>
        <topology evidence="1">Multi-pass membrane protein</topology>
    </subcellularLocation>
</comment>
<name>A0ABT7XYW9_9VIBR</name>
<proteinExistence type="predicted"/>
<evidence type="ECO:0000256" key="4">
    <source>
        <dbReference type="ARBA" id="ARBA00022989"/>
    </source>
</evidence>
<organism evidence="7 8">
    <name type="scientific">Vibrio agarivorans</name>
    <dbReference type="NCBI Taxonomy" id="153622"/>
    <lineage>
        <taxon>Bacteria</taxon>
        <taxon>Pseudomonadati</taxon>
        <taxon>Pseudomonadota</taxon>
        <taxon>Gammaproteobacteria</taxon>
        <taxon>Vibrionales</taxon>
        <taxon>Vibrionaceae</taxon>
        <taxon>Vibrio</taxon>
    </lineage>
</organism>
<keyword evidence="2" id="KW-1003">Cell membrane</keyword>
<dbReference type="InterPro" id="IPR001123">
    <property type="entry name" value="LeuE-type"/>
</dbReference>
<evidence type="ECO:0000256" key="1">
    <source>
        <dbReference type="ARBA" id="ARBA00004651"/>
    </source>
</evidence>
<reference evidence="7" key="1">
    <citation type="submission" date="2024-05" db="EMBL/GenBank/DDBJ databases">
        <title>Genome Sequences of Four Agar- Degrading Marine Bacteria.</title>
        <authorList>
            <person name="Phillips E.K."/>
            <person name="Shaffer J.C."/>
            <person name="Henson M.W."/>
            <person name="Temperton B."/>
            <person name="Thrash C.J."/>
            <person name="Martin M.O."/>
        </authorList>
    </citation>
    <scope>NUCLEOTIDE SEQUENCE</scope>
    <source>
        <strain evidence="7">EKP203</strain>
    </source>
</reference>